<gene>
    <name evidence="6" type="ORF">PAC_14618</name>
</gene>
<dbReference type="InterPro" id="IPR036770">
    <property type="entry name" value="Ankyrin_rpt-contain_sf"/>
</dbReference>
<feature type="repeat" description="ANK" evidence="3">
    <location>
        <begin position="810"/>
        <end position="842"/>
    </location>
</feature>
<feature type="region of interest" description="Disordered" evidence="4">
    <location>
        <begin position="128"/>
        <end position="153"/>
    </location>
</feature>
<dbReference type="PROSITE" id="PS50088">
    <property type="entry name" value="ANK_REPEAT"/>
    <property type="match status" value="9"/>
</dbReference>
<feature type="region of interest" description="Disordered" evidence="4">
    <location>
        <begin position="1"/>
        <end position="33"/>
    </location>
</feature>
<evidence type="ECO:0000313" key="6">
    <source>
        <dbReference type="EMBL" id="CZR64719.1"/>
    </source>
</evidence>
<keyword evidence="7" id="KW-1185">Reference proteome</keyword>
<feature type="repeat" description="ANK" evidence="3">
    <location>
        <begin position="994"/>
        <end position="1028"/>
    </location>
</feature>
<feature type="repeat" description="ANK" evidence="3">
    <location>
        <begin position="1031"/>
        <end position="1063"/>
    </location>
</feature>
<reference evidence="6 7" key="1">
    <citation type="submission" date="2016-03" db="EMBL/GenBank/DDBJ databases">
        <authorList>
            <person name="Ploux O."/>
        </authorList>
    </citation>
    <scope>NUCLEOTIDE SEQUENCE [LARGE SCALE GENOMIC DNA]</scope>
    <source>
        <strain evidence="6 7">UAMH 11012</strain>
    </source>
</reference>
<organism evidence="6 7">
    <name type="scientific">Phialocephala subalpina</name>
    <dbReference type="NCBI Taxonomy" id="576137"/>
    <lineage>
        <taxon>Eukaryota</taxon>
        <taxon>Fungi</taxon>
        <taxon>Dikarya</taxon>
        <taxon>Ascomycota</taxon>
        <taxon>Pezizomycotina</taxon>
        <taxon>Leotiomycetes</taxon>
        <taxon>Helotiales</taxon>
        <taxon>Mollisiaceae</taxon>
        <taxon>Phialocephala</taxon>
        <taxon>Phialocephala fortinii species complex</taxon>
    </lineage>
</organism>
<proteinExistence type="predicted"/>
<dbReference type="Proteomes" id="UP000184330">
    <property type="component" value="Unassembled WGS sequence"/>
</dbReference>
<name>A0A1L7XI44_9HELO</name>
<feature type="repeat" description="ANK" evidence="3">
    <location>
        <begin position="584"/>
        <end position="616"/>
    </location>
</feature>
<evidence type="ECO:0000256" key="4">
    <source>
        <dbReference type="SAM" id="MobiDB-lite"/>
    </source>
</evidence>
<evidence type="ECO:0000313" key="7">
    <source>
        <dbReference type="Proteomes" id="UP000184330"/>
    </source>
</evidence>
<feature type="repeat" description="ANK" evidence="3">
    <location>
        <begin position="716"/>
        <end position="748"/>
    </location>
</feature>
<dbReference type="STRING" id="576137.A0A1L7XI44"/>
<dbReference type="Pfam" id="PF14420">
    <property type="entry name" value="Clr5"/>
    <property type="match status" value="1"/>
</dbReference>
<keyword evidence="2 3" id="KW-0040">ANK repeat</keyword>
<feature type="repeat" description="ANK" evidence="3">
    <location>
        <begin position="959"/>
        <end position="991"/>
    </location>
</feature>
<feature type="repeat" description="ANK" evidence="3">
    <location>
        <begin position="516"/>
        <end position="544"/>
    </location>
</feature>
<sequence length="1126" mass="123164">MDHDTPLREAQNAQAPISSQDPSKTVPHSRNDKWNAHKDEIYRVYIQLNNTLETTMQIIEDQGGPKASQRTWKSKLKDWTYEKNLTSNDMNIISAKAKKRKNEDGKETVFYHWDSEISFERIERFRKTPKASEMASPSAETPPNVRYHTPRPERQTKSIEIQGDHRSKSPLALDFLPCTELHTLPTHHPILEVDDAALYELDTMVIARDEIAEIFTADLQATNVRVNQQQVLHFMPGRVPRMSPHPSLQSFSDRGSPQNFNESWMVQDFDELFTSSGINLNQDGWDASLIGGLDTFLPGSFSAEEYQAAFSISASGSSSWALNNIPWFRFQRLIKTTGSLGYNHRMNQAFHSSTSNFDMHSTSLYLAHGDVELNERCRLLSILFHSPPGSINQKILPEFSSKLQELIPESFDGEIRSKLQLLFHPSNNSPLHELTELASYFLSNNTLNEKRTDEFLEWAIEKRPKELFRSLFAIKTPTVDALSERILESVATTGNASILQLLIDCGLDVRYLAGIRGGRYLQLSLYYGSVDVAHLLLDNGADVDPPLGESPYNHPPLLLAAMVGYDEITSRLLEAEAKVDTKVANYTALSYAVHDGSANVVRQLLQAGADVDTGEIDGCETLDWAYLHKRSIYRMISPMSRKAKTSLTVSGILSAADRGKQVLSQYLDGNRGKNIKSGQRELENALWYAIAGKQSFAAISVLLEFGVDPNTETLNVSKPPLYLAARNFDIDLAERLLNAGARIDSPGVLEIAAWSESGFDTLNFLIEQGADVLASGANALRQAISGNNLAGIKLLMSSGVNINDASLCANGYTYLARAARYAGIKTVKYLVDNGAIVNAPPSAIAGITALQAGAAAGNLEVVKFLLDIGSDVNAEPSSCNGTTALEASLDGYELKEEHAAIFQFLLDKGADINGPRRQRHSKKWNSALVTLITKCASSQLIQRALDAGADVNRRGKGKGARTPLQAAAEVGNLELVKQLLEKGAEINARPSANYGRTALQAACSGDNPNLELTQYLLKEGAEVNAAAGIKRGLTGLQGAAIRGHIKIALVLLDAGAEVNAGSAEIEGRMALDGAAEHGRLDMVQLLLNFGAKSEVSGNTGFDNAIKLARKNGHFAVAKLFEAQSTS</sequence>
<feature type="domain" description="Clr5" evidence="5">
    <location>
        <begin position="32"/>
        <end position="82"/>
    </location>
</feature>
<feature type="repeat" description="ANK" evidence="3">
    <location>
        <begin position="845"/>
        <end position="877"/>
    </location>
</feature>
<evidence type="ECO:0000256" key="2">
    <source>
        <dbReference type="ARBA" id="ARBA00023043"/>
    </source>
</evidence>
<accession>A0A1L7XI44</accession>
<dbReference type="SUPFAM" id="SSF48403">
    <property type="entry name" value="Ankyrin repeat"/>
    <property type="match status" value="2"/>
</dbReference>
<dbReference type="Gene3D" id="1.25.40.20">
    <property type="entry name" value="Ankyrin repeat-containing domain"/>
    <property type="match status" value="3"/>
</dbReference>
<dbReference type="Pfam" id="PF12796">
    <property type="entry name" value="Ank_2"/>
    <property type="match status" value="3"/>
</dbReference>
<dbReference type="InterPro" id="IPR025676">
    <property type="entry name" value="Clr5_dom"/>
</dbReference>
<protein>
    <recommendedName>
        <fullName evidence="5">Clr5 domain-containing protein</fullName>
    </recommendedName>
</protein>
<evidence type="ECO:0000259" key="5">
    <source>
        <dbReference type="Pfam" id="PF14420"/>
    </source>
</evidence>
<keyword evidence="1" id="KW-0677">Repeat</keyword>
<dbReference type="SMART" id="SM00248">
    <property type="entry name" value="ANK"/>
    <property type="match status" value="15"/>
</dbReference>
<dbReference type="EMBL" id="FJOG01000027">
    <property type="protein sequence ID" value="CZR64719.1"/>
    <property type="molecule type" value="Genomic_DNA"/>
</dbReference>
<dbReference type="PANTHER" id="PTHR24123">
    <property type="entry name" value="ANKYRIN REPEAT-CONTAINING"/>
    <property type="match status" value="1"/>
</dbReference>
<dbReference type="AlphaFoldDB" id="A0A1L7XI44"/>
<evidence type="ECO:0000256" key="1">
    <source>
        <dbReference type="ARBA" id="ARBA00022737"/>
    </source>
</evidence>
<dbReference type="PROSITE" id="PS50297">
    <property type="entry name" value="ANK_REP_REGION"/>
    <property type="match status" value="7"/>
</dbReference>
<dbReference type="InterPro" id="IPR051165">
    <property type="entry name" value="Multifunctional_ANK_Repeat"/>
</dbReference>
<feature type="repeat" description="ANK" evidence="3">
    <location>
        <begin position="1066"/>
        <end position="1098"/>
    </location>
</feature>
<feature type="compositionally biased region" description="Polar residues" evidence="4">
    <location>
        <begin position="11"/>
        <end position="28"/>
    </location>
</feature>
<dbReference type="InterPro" id="IPR002110">
    <property type="entry name" value="Ankyrin_rpt"/>
</dbReference>
<evidence type="ECO:0000256" key="3">
    <source>
        <dbReference type="PROSITE-ProRule" id="PRU00023"/>
    </source>
</evidence>
<dbReference type="PANTHER" id="PTHR24123:SF33">
    <property type="entry name" value="PROTEIN HOS4"/>
    <property type="match status" value="1"/>
</dbReference>
<dbReference type="OrthoDB" id="3551983at2759"/>
<dbReference type="Pfam" id="PF00023">
    <property type="entry name" value="Ank"/>
    <property type="match status" value="1"/>
</dbReference>